<protein>
    <submittedName>
        <fullName evidence="1">Uncharacterized protein</fullName>
    </submittedName>
</protein>
<reference evidence="1" key="2">
    <citation type="journal article" date="2015" name="Data Brief">
        <title>Shoot transcriptome of the giant reed, Arundo donax.</title>
        <authorList>
            <person name="Barrero R.A."/>
            <person name="Guerrero F.D."/>
            <person name="Moolhuijzen P."/>
            <person name="Goolsby J.A."/>
            <person name="Tidwell J."/>
            <person name="Bellgard S.E."/>
            <person name="Bellgard M.I."/>
        </authorList>
    </citation>
    <scope>NUCLEOTIDE SEQUENCE</scope>
    <source>
        <tissue evidence="1">Shoot tissue taken approximately 20 cm above the soil surface</tissue>
    </source>
</reference>
<name>A0A0A8YUY5_ARUDO</name>
<proteinExistence type="predicted"/>
<dbReference type="EMBL" id="GBRH01266951">
    <property type="protein sequence ID" value="JAD30944.1"/>
    <property type="molecule type" value="Transcribed_RNA"/>
</dbReference>
<evidence type="ECO:0000313" key="1">
    <source>
        <dbReference type="EMBL" id="JAD30944.1"/>
    </source>
</evidence>
<dbReference type="AlphaFoldDB" id="A0A0A8YUY5"/>
<reference evidence="1" key="1">
    <citation type="submission" date="2014-09" db="EMBL/GenBank/DDBJ databases">
        <authorList>
            <person name="Magalhaes I.L.F."/>
            <person name="Oliveira U."/>
            <person name="Santos F.R."/>
            <person name="Vidigal T.H.D.A."/>
            <person name="Brescovit A.D."/>
            <person name="Santos A.J."/>
        </authorList>
    </citation>
    <scope>NUCLEOTIDE SEQUENCE</scope>
    <source>
        <tissue evidence="1">Shoot tissue taken approximately 20 cm above the soil surface</tissue>
    </source>
</reference>
<accession>A0A0A8YUY5</accession>
<organism evidence="1">
    <name type="scientific">Arundo donax</name>
    <name type="common">Giant reed</name>
    <name type="synonym">Donax arundinaceus</name>
    <dbReference type="NCBI Taxonomy" id="35708"/>
    <lineage>
        <taxon>Eukaryota</taxon>
        <taxon>Viridiplantae</taxon>
        <taxon>Streptophyta</taxon>
        <taxon>Embryophyta</taxon>
        <taxon>Tracheophyta</taxon>
        <taxon>Spermatophyta</taxon>
        <taxon>Magnoliopsida</taxon>
        <taxon>Liliopsida</taxon>
        <taxon>Poales</taxon>
        <taxon>Poaceae</taxon>
        <taxon>PACMAD clade</taxon>
        <taxon>Arundinoideae</taxon>
        <taxon>Arundineae</taxon>
        <taxon>Arundo</taxon>
    </lineage>
</organism>
<sequence>MRTESVFCSRVQSTKQHTSQFMVQSITQHLTGKLMVHDSEFQNPWRLMILSVSTYCLSLNCLFLSRCCSQFHHHRLL</sequence>